<evidence type="ECO:0000256" key="2">
    <source>
        <dbReference type="SAM" id="SignalP"/>
    </source>
</evidence>
<dbReference type="RefSeq" id="XP_019635560.1">
    <property type="nucleotide sequence ID" value="XM_019780001.1"/>
</dbReference>
<organism evidence="3 4">
    <name type="scientific">Branchiostoma belcheri</name>
    <name type="common">Amphioxus</name>
    <dbReference type="NCBI Taxonomy" id="7741"/>
    <lineage>
        <taxon>Eukaryota</taxon>
        <taxon>Metazoa</taxon>
        <taxon>Chordata</taxon>
        <taxon>Cephalochordata</taxon>
        <taxon>Leptocardii</taxon>
        <taxon>Amphioxiformes</taxon>
        <taxon>Branchiostomatidae</taxon>
        <taxon>Branchiostoma</taxon>
    </lineage>
</organism>
<evidence type="ECO:0000313" key="4">
    <source>
        <dbReference type="RefSeq" id="XP_019635560.1"/>
    </source>
</evidence>
<keyword evidence="2" id="KW-0732">Signal</keyword>
<feature type="chain" id="PRO_5028444921" evidence="2">
    <location>
        <begin position="23"/>
        <end position="278"/>
    </location>
</feature>
<gene>
    <name evidence="4" type="primary">LOC109478466</name>
</gene>
<dbReference type="Proteomes" id="UP000515135">
    <property type="component" value="Unplaced"/>
</dbReference>
<reference evidence="4" key="1">
    <citation type="submission" date="2025-08" db="UniProtKB">
        <authorList>
            <consortium name="RefSeq"/>
        </authorList>
    </citation>
    <scope>IDENTIFICATION</scope>
    <source>
        <tissue evidence="4">Gonad</tissue>
    </source>
</reference>
<evidence type="ECO:0000256" key="1">
    <source>
        <dbReference type="SAM" id="MobiDB-lite"/>
    </source>
</evidence>
<feature type="compositionally biased region" description="Basic residues" evidence="1">
    <location>
        <begin position="26"/>
        <end position="37"/>
    </location>
</feature>
<accession>A0A6P4Z1X1</accession>
<keyword evidence="3" id="KW-1185">Reference proteome</keyword>
<sequence>MYLRGIAVCLVLTMLVLELAEAKGEGRRRKAGRKKDRKKTEQDEDMNPAELMCKIYQEEKDPLAGFHTAANDSNDKYKKALQEVVKIRPRDFRRRKDSLMINKADMNGTDPFQRMELMTEEMGVAAKVLGILEKSPIVTDNTEMKTDLGKLVESLQKRKSSLSIHLDNISDALEKTAAECFSFVPSLSQEEYDGLQSRYKRKMRKVVRKLKRSVKKPFEKLRGKARKKFGVLHMGLLDDITKLVHGSRGFDVISTLETFRTTAREVGKCYGKGVPCPK</sequence>
<dbReference type="OrthoDB" id="10043932at2759"/>
<dbReference type="AlphaFoldDB" id="A0A6P4Z1X1"/>
<dbReference type="GeneID" id="109478466"/>
<feature type="signal peptide" evidence="2">
    <location>
        <begin position="1"/>
        <end position="22"/>
    </location>
</feature>
<proteinExistence type="predicted"/>
<dbReference type="KEGG" id="bbel:109478466"/>
<evidence type="ECO:0000313" key="3">
    <source>
        <dbReference type="Proteomes" id="UP000515135"/>
    </source>
</evidence>
<feature type="region of interest" description="Disordered" evidence="1">
    <location>
        <begin position="26"/>
        <end position="47"/>
    </location>
</feature>
<protein>
    <submittedName>
        <fullName evidence="4">Uncharacterized protein LOC109478466</fullName>
    </submittedName>
</protein>
<name>A0A6P4Z1X1_BRABE</name>